<evidence type="ECO:0000256" key="7">
    <source>
        <dbReference type="ARBA" id="ARBA00022982"/>
    </source>
</evidence>
<protein>
    <submittedName>
        <fullName evidence="12">Cytochrome oxidase,subunit I (CydA-1)</fullName>
    </submittedName>
</protein>
<evidence type="ECO:0000313" key="12">
    <source>
        <dbReference type="EMBL" id="ADN50060.1"/>
    </source>
</evidence>
<feature type="transmembrane region" description="Helical" evidence="11">
    <location>
        <begin position="169"/>
        <end position="194"/>
    </location>
</feature>
<reference evidence="13" key="2">
    <citation type="journal article" date="2010" name="Stand. Genomic Sci.">
        <title>Complete genome sequence of Vulcanisaeta distributa type strain (IC-017T).</title>
        <authorList>
            <person name="Mavromatis K."/>
            <person name="Sikorski J."/>
            <person name="Pabst E."/>
            <person name="Teshima H."/>
            <person name="Lapidus A."/>
            <person name="Lucas S."/>
            <person name="Nolan M."/>
            <person name="Glavina Del Rio T."/>
            <person name="Cheng J."/>
            <person name="Bruce D."/>
            <person name="Goodwin L."/>
            <person name="Pitluck S."/>
            <person name="Liolios K."/>
            <person name="Ivanova N."/>
            <person name="Mikhailova N."/>
            <person name="Pati A."/>
            <person name="Chen A."/>
            <person name="Palaniappan K."/>
            <person name="Land M."/>
            <person name="Hauser L."/>
            <person name="Chang Y."/>
            <person name="Jeffries C."/>
            <person name="Rohde M."/>
            <person name="Spring S."/>
            <person name="Goker M."/>
            <person name="Wirth R."/>
            <person name="Woyke T."/>
            <person name="Bristow J."/>
            <person name="Eisen J."/>
            <person name="Markowitz V."/>
            <person name="Hugenholtz P."/>
            <person name="Klenk H."/>
            <person name="Kyrpides N."/>
        </authorList>
    </citation>
    <scope>NUCLEOTIDE SEQUENCE [LARGE SCALE GENOMIC DNA]</scope>
    <source>
        <strain evidence="13">DSM 14429 / JCM 11212 / NBRC 100878 / IC-017</strain>
    </source>
</reference>
<feature type="transmembrane region" description="Helical" evidence="11">
    <location>
        <begin position="26"/>
        <end position="44"/>
    </location>
</feature>
<evidence type="ECO:0000256" key="1">
    <source>
        <dbReference type="ARBA" id="ARBA00004651"/>
    </source>
</evidence>
<dbReference type="EMBL" id="CP002100">
    <property type="protein sequence ID" value="ADN50060.1"/>
    <property type="molecule type" value="Genomic_DNA"/>
</dbReference>
<evidence type="ECO:0000256" key="4">
    <source>
        <dbReference type="ARBA" id="ARBA00022617"/>
    </source>
</evidence>
<keyword evidence="2" id="KW-0813">Transport</keyword>
<keyword evidence="7" id="KW-0249">Electron transport</keyword>
<dbReference type="AlphaFoldDB" id="E1QVD3"/>
<evidence type="ECO:0000256" key="10">
    <source>
        <dbReference type="ARBA" id="ARBA00023136"/>
    </source>
</evidence>
<dbReference type="GO" id="GO:0020037">
    <property type="term" value="F:heme binding"/>
    <property type="evidence" value="ECO:0007669"/>
    <property type="project" value="TreeGrafter"/>
</dbReference>
<dbReference type="GO" id="GO:0005886">
    <property type="term" value="C:plasma membrane"/>
    <property type="evidence" value="ECO:0007669"/>
    <property type="project" value="UniProtKB-SubCell"/>
</dbReference>
<evidence type="ECO:0000256" key="5">
    <source>
        <dbReference type="ARBA" id="ARBA00022692"/>
    </source>
</evidence>
<dbReference type="GO" id="GO:0070069">
    <property type="term" value="C:cytochrome complex"/>
    <property type="evidence" value="ECO:0007669"/>
    <property type="project" value="InterPro"/>
</dbReference>
<keyword evidence="4" id="KW-0349">Heme</keyword>
<keyword evidence="10 11" id="KW-0472">Membrane</keyword>
<evidence type="ECO:0000256" key="11">
    <source>
        <dbReference type="SAM" id="Phobius"/>
    </source>
</evidence>
<dbReference type="PANTHER" id="PTHR30365">
    <property type="entry name" value="CYTOCHROME D UBIQUINOL OXIDASE"/>
    <property type="match status" value="1"/>
</dbReference>
<dbReference type="eggNOG" id="arCOG02720">
    <property type="taxonomic scope" value="Archaea"/>
</dbReference>
<evidence type="ECO:0000256" key="9">
    <source>
        <dbReference type="ARBA" id="ARBA00023004"/>
    </source>
</evidence>
<keyword evidence="6" id="KW-0479">Metal-binding</keyword>
<dbReference type="GO" id="GO:0019646">
    <property type="term" value="P:aerobic electron transport chain"/>
    <property type="evidence" value="ECO:0007669"/>
    <property type="project" value="InterPro"/>
</dbReference>
<evidence type="ECO:0000256" key="3">
    <source>
        <dbReference type="ARBA" id="ARBA00022475"/>
    </source>
</evidence>
<organism evidence="12 13">
    <name type="scientific">Vulcanisaeta distributa (strain DSM 14429 / JCM 11212 / NBRC 100878 / IC-017)</name>
    <dbReference type="NCBI Taxonomy" id="572478"/>
    <lineage>
        <taxon>Archaea</taxon>
        <taxon>Thermoproteota</taxon>
        <taxon>Thermoprotei</taxon>
        <taxon>Thermoproteales</taxon>
        <taxon>Thermoproteaceae</taxon>
        <taxon>Vulcanisaeta</taxon>
    </lineage>
</organism>
<keyword evidence="13" id="KW-1185">Reference proteome</keyword>
<sequence>MSSYLALLSFAVLGFALEMHLVFVNVIIGATVLTVVTRYLAYLHRDLGLESVARDMFRLMVVTELFGGVWGTILTVFMAGLFPSMTAIFTKVYFYPIAIALVGILVSIPLIAIYWHLWGRVNPRTHSLIGIPLAISVLLVPVGFRYLFAGLDYPQYTMTNPLTAFSNPVYPPLIAHTLIGAMDIGAFVTASVLATRRNMNIEGMRIALGTGLALLVPQAIAGAYYFTVLEKYDPYIVSNIAGPLLGYDPGTALFYPAFYAAIALTIALGVTAIYAFYTVMRGRVVRPAVISTGVLAEAILVLMEYVNDGSRYPYLFLSGSSGIPITQLLNTLIPLPLIAMYTMLLSTLVFTAIFTVTLYYAIIRRFLPEE</sequence>
<dbReference type="HOGENOM" id="CLU_747267_0_0_2"/>
<dbReference type="GeneID" id="9751588"/>
<keyword evidence="8 11" id="KW-1133">Transmembrane helix</keyword>
<dbReference type="GO" id="GO:0009055">
    <property type="term" value="F:electron transfer activity"/>
    <property type="evidence" value="ECO:0007669"/>
    <property type="project" value="InterPro"/>
</dbReference>
<feature type="transmembrane region" description="Helical" evidence="11">
    <location>
        <begin position="338"/>
        <end position="362"/>
    </location>
</feature>
<feature type="transmembrane region" description="Helical" evidence="11">
    <location>
        <begin position="206"/>
        <end position="226"/>
    </location>
</feature>
<keyword evidence="3" id="KW-1003">Cell membrane</keyword>
<feature type="transmembrane region" description="Helical" evidence="11">
    <location>
        <begin position="56"/>
        <end position="81"/>
    </location>
</feature>
<keyword evidence="5 11" id="KW-0812">Transmembrane</keyword>
<dbReference type="InterPro" id="IPR002585">
    <property type="entry name" value="Cyt-d_ubiquinol_oxidase_su_1"/>
</dbReference>
<dbReference type="Pfam" id="PF01654">
    <property type="entry name" value="Cyt_bd_oxida_I"/>
    <property type="match status" value="1"/>
</dbReference>
<name>E1QVD3_VULDI</name>
<dbReference type="KEGG" id="vdi:Vdis_0665"/>
<evidence type="ECO:0000256" key="6">
    <source>
        <dbReference type="ARBA" id="ARBA00022723"/>
    </source>
</evidence>
<dbReference type="PANTHER" id="PTHR30365:SF14">
    <property type="entry name" value="CYTOCHROME BD MENAQUINOL OXIDASE SUBUNIT I-RELATED"/>
    <property type="match status" value="1"/>
</dbReference>
<evidence type="ECO:0000256" key="2">
    <source>
        <dbReference type="ARBA" id="ARBA00022448"/>
    </source>
</evidence>
<dbReference type="Proteomes" id="UP000006681">
    <property type="component" value="Chromosome"/>
</dbReference>
<reference evidence="12 13" key="1">
    <citation type="journal article" date="2010" name="Stand. Genomic Sci.">
        <title>Complete genome sequence of Vulcanisaeta distributa type strain (IC-017).</title>
        <authorList>
            <person name="Mavromatis K."/>
            <person name="Sikorski J."/>
            <person name="Pabst E."/>
            <person name="Teshima H."/>
            <person name="Lapidus A."/>
            <person name="Lucas S."/>
            <person name="Nolan M."/>
            <person name="Glavina Del Rio T."/>
            <person name="Cheng J.F."/>
            <person name="Bruce D."/>
            <person name="Goodwin L."/>
            <person name="Pitluck S."/>
            <person name="Liolios K."/>
            <person name="Ivanova N."/>
            <person name="Mikhailova N."/>
            <person name="Pati A."/>
            <person name="Chen A."/>
            <person name="Palaniappan K."/>
            <person name="Land M."/>
            <person name="Hauser L."/>
            <person name="Chang Y.J."/>
            <person name="Jeffries C.D."/>
            <person name="Rohde M."/>
            <person name="Spring S."/>
            <person name="Goker M."/>
            <person name="Wirth R."/>
            <person name="Woyke T."/>
            <person name="Bristow J."/>
            <person name="Eisen J.A."/>
            <person name="Markowitz V."/>
            <person name="Hugenholtz P."/>
            <person name="Klenk H.P."/>
            <person name="Kyrpides N.C."/>
        </authorList>
    </citation>
    <scope>NUCLEOTIDE SEQUENCE [LARGE SCALE GENOMIC DNA]</scope>
    <source>
        <strain evidence="13">DSM 14429 / JCM 11212 / NBRC 100878 / IC-017</strain>
    </source>
</reference>
<dbReference type="OrthoDB" id="15382at2157"/>
<accession>E1QVD3</accession>
<feature type="transmembrane region" description="Helical" evidence="11">
    <location>
        <begin position="127"/>
        <end position="149"/>
    </location>
</feature>
<dbReference type="GO" id="GO:0046872">
    <property type="term" value="F:metal ion binding"/>
    <property type="evidence" value="ECO:0007669"/>
    <property type="project" value="UniProtKB-KW"/>
</dbReference>
<evidence type="ECO:0000256" key="8">
    <source>
        <dbReference type="ARBA" id="ARBA00022989"/>
    </source>
</evidence>
<proteinExistence type="predicted"/>
<dbReference type="STRING" id="572478.Vdis_0665"/>
<dbReference type="GO" id="GO:0016682">
    <property type="term" value="F:oxidoreductase activity, acting on diphenols and related substances as donors, oxygen as acceptor"/>
    <property type="evidence" value="ECO:0007669"/>
    <property type="project" value="TreeGrafter"/>
</dbReference>
<feature type="transmembrane region" description="Helical" evidence="11">
    <location>
        <begin position="93"/>
        <end position="115"/>
    </location>
</feature>
<feature type="transmembrane region" description="Helical" evidence="11">
    <location>
        <begin position="253"/>
        <end position="277"/>
    </location>
</feature>
<evidence type="ECO:0000313" key="13">
    <source>
        <dbReference type="Proteomes" id="UP000006681"/>
    </source>
</evidence>
<gene>
    <name evidence="12" type="ordered locus">Vdis_0665</name>
</gene>
<dbReference type="RefSeq" id="WP_013335785.1">
    <property type="nucleotide sequence ID" value="NC_014537.1"/>
</dbReference>
<comment type="subcellular location">
    <subcellularLocation>
        <location evidence="1">Cell membrane</location>
        <topology evidence="1">Multi-pass membrane protein</topology>
    </subcellularLocation>
</comment>
<keyword evidence="9" id="KW-0408">Iron</keyword>
<feature type="transmembrane region" description="Helical" evidence="11">
    <location>
        <begin position="284"/>
        <end position="306"/>
    </location>
</feature>